<accession>A0A7N0TGT0</accession>
<evidence type="ECO:0000313" key="4">
    <source>
        <dbReference type="Proteomes" id="UP000594263"/>
    </source>
</evidence>
<name>A0A7N0TGT0_KALFE</name>
<dbReference type="OMA" id="NTHICEW"/>
<dbReference type="InterPro" id="IPR023213">
    <property type="entry name" value="CAT-like_dom_sf"/>
</dbReference>
<dbReference type="InterPro" id="IPR050317">
    <property type="entry name" value="Plant_Fungal_Acyltransferase"/>
</dbReference>
<dbReference type="Gene3D" id="3.30.559.10">
    <property type="entry name" value="Chloramphenicol acetyltransferase-like domain"/>
    <property type="match status" value="2"/>
</dbReference>
<sequence length="459" mass="50389">MSNMSTTIKHIHIVKPASPTPSGKMYLSESDQASAITHAPTIYIYRRPSSDQPFEALVQTLITSLGETLVDFYPVAGRLRYIPDAGGRVELECNSEGVTLIEAESDMKIEDLGDFSPSPLISSLIPRVDYLTQPIEETPLVLVQLTRFTCGGISVGFANSHTIMDGQSAMLFISEWCKRARGVVDPVRPFLDRTILKPSGGGGGVVDDGNGGDGGLHEDYTPPPLLVGRSDDREERRKETAVTTFQLSAKQVAKLKSKANLDNASPKPYTRYEAIAAHLWRCCSKARHHTASQATRVRIVTNISNRLKPPLPPAFFGNMVLRIGVEATSGDLINNPLGGVSALIRKKVGSVDDKYARDALAYLERQPDVTRFRNYHSLGCTKGEFFGNPNLEITSWLSLPLYGTDFGWGPEDYMGPGGIGFDGKFFVLPGLDEDGSVVILLRLHVECMDEFKKCLYEDM</sequence>
<reference evidence="3" key="1">
    <citation type="submission" date="2021-01" db="UniProtKB">
        <authorList>
            <consortium name="EnsemblPlants"/>
        </authorList>
    </citation>
    <scope>IDENTIFICATION</scope>
</reference>
<dbReference type="PANTHER" id="PTHR31642:SF289">
    <property type="entry name" value="SPERMIDINE HYDROXYCINNAMOYL TRANSFERASE"/>
    <property type="match status" value="1"/>
</dbReference>
<evidence type="ECO:0000256" key="2">
    <source>
        <dbReference type="SAM" id="MobiDB-lite"/>
    </source>
</evidence>
<dbReference type="Proteomes" id="UP000594263">
    <property type="component" value="Unplaced"/>
</dbReference>
<dbReference type="EnsemblPlants" id="Kaladp0037s0030.1.v1.1">
    <property type="protein sequence ID" value="Kaladp0037s0030.1.v1.1"/>
    <property type="gene ID" value="Kaladp0037s0030.v1.1"/>
</dbReference>
<dbReference type="AlphaFoldDB" id="A0A7N0TGT0"/>
<dbReference type="PANTHER" id="PTHR31642">
    <property type="entry name" value="TRICHOTHECENE 3-O-ACETYLTRANSFERASE"/>
    <property type="match status" value="1"/>
</dbReference>
<dbReference type="GO" id="GO:0016747">
    <property type="term" value="F:acyltransferase activity, transferring groups other than amino-acyl groups"/>
    <property type="evidence" value="ECO:0007669"/>
    <property type="project" value="TreeGrafter"/>
</dbReference>
<evidence type="ECO:0000256" key="1">
    <source>
        <dbReference type="ARBA" id="ARBA00009861"/>
    </source>
</evidence>
<feature type="region of interest" description="Disordered" evidence="2">
    <location>
        <begin position="201"/>
        <end position="236"/>
    </location>
</feature>
<dbReference type="Gramene" id="Kaladp0037s0030.1.v1.1">
    <property type="protein sequence ID" value="Kaladp0037s0030.1.v1.1"/>
    <property type="gene ID" value="Kaladp0037s0030.v1.1"/>
</dbReference>
<dbReference type="Pfam" id="PF02458">
    <property type="entry name" value="Transferase"/>
    <property type="match status" value="1"/>
</dbReference>
<keyword evidence="4" id="KW-1185">Reference proteome</keyword>
<evidence type="ECO:0000313" key="3">
    <source>
        <dbReference type="EnsemblPlants" id="Kaladp0037s0030.1.v1.1"/>
    </source>
</evidence>
<protein>
    <submittedName>
        <fullName evidence="3">Uncharacterized protein</fullName>
    </submittedName>
</protein>
<proteinExistence type="inferred from homology"/>
<feature type="compositionally biased region" description="Gly residues" evidence="2">
    <location>
        <begin position="201"/>
        <end position="214"/>
    </location>
</feature>
<comment type="similarity">
    <text evidence="1">Belongs to the plant acyltransferase family.</text>
</comment>
<organism evidence="3 4">
    <name type="scientific">Kalanchoe fedtschenkoi</name>
    <name type="common">Lavender scallops</name>
    <name type="synonym">South American air plant</name>
    <dbReference type="NCBI Taxonomy" id="63787"/>
    <lineage>
        <taxon>Eukaryota</taxon>
        <taxon>Viridiplantae</taxon>
        <taxon>Streptophyta</taxon>
        <taxon>Embryophyta</taxon>
        <taxon>Tracheophyta</taxon>
        <taxon>Spermatophyta</taxon>
        <taxon>Magnoliopsida</taxon>
        <taxon>eudicotyledons</taxon>
        <taxon>Gunneridae</taxon>
        <taxon>Pentapetalae</taxon>
        <taxon>Saxifragales</taxon>
        <taxon>Crassulaceae</taxon>
        <taxon>Kalanchoe</taxon>
    </lineage>
</organism>